<dbReference type="EMBL" id="CALNXK010000008">
    <property type="protein sequence ID" value="CAH3040919.1"/>
    <property type="molecule type" value="Genomic_DNA"/>
</dbReference>
<keyword evidence="4" id="KW-1185">Reference proteome</keyword>
<organism evidence="3 4">
    <name type="scientific">Porites lobata</name>
    <dbReference type="NCBI Taxonomy" id="104759"/>
    <lineage>
        <taxon>Eukaryota</taxon>
        <taxon>Metazoa</taxon>
        <taxon>Cnidaria</taxon>
        <taxon>Anthozoa</taxon>
        <taxon>Hexacorallia</taxon>
        <taxon>Scleractinia</taxon>
        <taxon>Fungiina</taxon>
        <taxon>Poritidae</taxon>
        <taxon>Porites</taxon>
    </lineage>
</organism>
<protein>
    <submittedName>
        <fullName evidence="3">Uncharacterized protein</fullName>
    </submittedName>
</protein>
<accession>A0ABN8N1L2</accession>
<proteinExistence type="predicted"/>
<dbReference type="Proteomes" id="UP001159405">
    <property type="component" value="Unassembled WGS sequence"/>
</dbReference>
<keyword evidence="2" id="KW-0472">Membrane</keyword>
<feature type="compositionally biased region" description="Polar residues" evidence="1">
    <location>
        <begin position="68"/>
        <end position="83"/>
    </location>
</feature>
<feature type="region of interest" description="Disordered" evidence="1">
    <location>
        <begin position="68"/>
        <end position="89"/>
    </location>
</feature>
<evidence type="ECO:0000313" key="4">
    <source>
        <dbReference type="Proteomes" id="UP001159405"/>
    </source>
</evidence>
<evidence type="ECO:0000256" key="1">
    <source>
        <dbReference type="SAM" id="MobiDB-lite"/>
    </source>
</evidence>
<keyword evidence="2" id="KW-0812">Transmembrane</keyword>
<comment type="caution">
    <text evidence="3">The sequence shown here is derived from an EMBL/GenBank/DDBJ whole genome shotgun (WGS) entry which is preliminary data.</text>
</comment>
<evidence type="ECO:0000313" key="3">
    <source>
        <dbReference type="EMBL" id="CAH3040919.1"/>
    </source>
</evidence>
<reference evidence="3 4" key="1">
    <citation type="submission" date="2022-05" db="EMBL/GenBank/DDBJ databases">
        <authorList>
            <consortium name="Genoscope - CEA"/>
            <person name="William W."/>
        </authorList>
    </citation>
    <scope>NUCLEOTIDE SEQUENCE [LARGE SCALE GENOMIC DNA]</scope>
</reference>
<sequence length="157" mass="18294">MKCFSSQLVRKFLILSAAMMVLINLLCMWKVSDQIEKEKEKKLEAKSTIKLEKDNHSYLINLWHSKLTTESGQQSTSRGQLSTDRWKQEDKSPVIPVYHTSFRENKISTDNNRIKQPKASSEWPTKQVHTLTPLADEDDLHRTFAPQEYIKVSDICR</sequence>
<feature type="transmembrane region" description="Helical" evidence="2">
    <location>
        <begin position="12"/>
        <end position="31"/>
    </location>
</feature>
<evidence type="ECO:0000256" key="2">
    <source>
        <dbReference type="SAM" id="Phobius"/>
    </source>
</evidence>
<name>A0ABN8N1L2_9CNID</name>
<keyword evidence="2" id="KW-1133">Transmembrane helix</keyword>
<gene>
    <name evidence="3" type="ORF">PLOB_00045569</name>
</gene>